<reference evidence="1 2" key="1">
    <citation type="journal article" date="2014" name="Genome Announc.">
        <title>Draft Genome Sequences of Two Vibrionaceae Species, Vibrio ponticus C121 and Photobacterium aphoticum C119, Isolated as Coral Reef Microbiota.</title>
        <authorList>
            <person name="Al-saari N."/>
            <person name="Meirelles P.M."/>
            <person name="Mino S."/>
            <person name="Suda W."/>
            <person name="Oshima K."/>
            <person name="Hattori M."/>
            <person name="Ohkuma M."/>
            <person name="Thompson F.L."/>
            <person name="Gomez-Gil B."/>
            <person name="Sawabe T."/>
            <person name="Sawabe T."/>
        </authorList>
    </citation>
    <scope>NUCLEOTIDE SEQUENCE [LARGE SCALE GENOMIC DNA]</scope>
    <source>
        <strain evidence="1 2">JCM 19237</strain>
    </source>
</reference>
<dbReference type="EMBL" id="BBMN01000002">
    <property type="protein sequence ID" value="GAL03394.1"/>
    <property type="molecule type" value="Genomic_DNA"/>
</dbReference>
<gene>
    <name evidence="1" type="ORF">JCM19237_6288</name>
</gene>
<dbReference type="Gene3D" id="3.40.710.10">
    <property type="entry name" value="DD-peptidase/beta-lactamase superfamily"/>
    <property type="match status" value="1"/>
</dbReference>
<dbReference type="STRING" id="754436.JCM19237_6288"/>
<dbReference type="AlphaFoldDB" id="A0A090QNJ4"/>
<proteinExistence type="predicted"/>
<evidence type="ECO:0000313" key="1">
    <source>
        <dbReference type="EMBL" id="GAL03394.1"/>
    </source>
</evidence>
<protein>
    <recommendedName>
        <fullName evidence="3">Beta-lactamase-related domain-containing protein</fullName>
    </recommendedName>
</protein>
<dbReference type="InterPro" id="IPR012338">
    <property type="entry name" value="Beta-lactam/transpept-like"/>
</dbReference>
<evidence type="ECO:0008006" key="3">
    <source>
        <dbReference type="Google" id="ProtNLM"/>
    </source>
</evidence>
<accession>A0A090QNJ4</accession>
<dbReference type="SUPFAM" id="SSF56601">
    <property type="entry name" value="beta-lactamase/transpeptidase-like"/>
    <property type="match status" value="1"/>
</dbReference>
<name>A0A090QNJ4_9GAMM</name>
<sequence>MGWFQFATTRHGTFWGHDGGGPGILSRVMIDPTTGNGVVLLINNFFVDFRQRARLLDELCAALEQF</sequence>
<evidence type="ECO:0000313" key="2">
    <source>
        <dbReference type="Proteomes" id="UP000029227"/>
    </source>
</evidence>
<dbReference type="Proteomes" id="UP000029227">
    <property type="component" value="Unassembled WGS sequence"/>
</dbReference>
<organism evidence="1 2">
    <name type="scientific">Photobacterium aphoticum</name>
    <dbReference type="NCBI Taxonomy" id="754436"/>
    <lineage>
        <taxon>Bacteria</taxon>
        <taxon>Pseudomonadati</taxon>
        <taxon>Pseudomonadota</taxon>
        <taxon>Gammaproteobacteria</taxon>
        <taxon>Vibrionales</taxon>
        <taxon>Vibrionaceae</taxon>
        <taxon>Photobacterium</taxon>
    </lineage>
</organism>
<comment type="caution">
    <text evidence="1">The sequence shown here is derived from an EMBL/GenBank/DDBJ whole genome shotgun (WGS) entry which is preliminary data.</text>
</comment>